<dbReference type="EMBL" id="JAMQOM010000015">
    <property type="protein sequence ID" value="MDS0223449.1"/>
    <property type="molecule type" value="Genomic_DNA"/>
</dbReference>
<reference evidence="2 3" key="1">
    <citation type="submission" date="2022-06" db="EMBL/GenBank/DDBJ databases">
        <title>Haloarcula sp. a new haloarchaeum isolate from saline soil.</title>
        <authorList>
            <person name="Strakova D."/>
            <person name="Galisteo C."/>
            <person name="Sanchez-Porro C."/>
            <person name="Ventosa A."/>
        </authorList>
    </citation>
    <scope>NUCLEOTIDE SEQUENCE [LARGE SCALE GENOMIC DNA]</scope>
    <source>
        <strain evidence="2 3">S1AR25-5A</strain>
    </source>
</reference>
<dbReference type="AlphaFoldDB" id="A0AAE4F1V3"/>
<name>A0AAE4F1V3_9EURY</name>
<accession>A0AAE4F1V3</accession>
<dbReference type="RefSeq" id="WP_310898012.1">
    <property type="nucleotide sequence ID" value="NZ_JAMQOM010000015.1"/>
</dbReference>
<proteinExistence type="predicted"/>
<dbReference type="InterPro" id="IPR058308">
    <property type="entry name" value="DUF7995"/>
</dbReference>
<keyword evidence="3" id="KW-1185">Reference proteome</keyword>
<dbReference type="Proteomes" id="UP001253439">
    <property type="component" value="Unassembled WGS sequence"/>
</dbReference>
<dbReference type="Pfam" id="PF25958">
    <property type="entry name" value="DUF7995"/>
    <property type="match status" value="1"/>
</dbReference>
<feature type="domain" description="DUF7995" evidence="1">
    <location>
        <begin position="1"/>
        <end position="166"/>
    </location>
</feature>
<gene>
    <name evidence="2" type="ORF">NDI54_19090</name>
</gene>
<protein>
    <recommendedName>
        <fullName evidence="1">DUF7995 domain-containing protein</fullName>
    </recommendedName>
</protein>
<sequence length="166" mass="18742">MHMVIYALVEASTEDEALAAGKAVFNRLVGTGPHSRAVFDYFVTFEQEDVTMAGKARWGDLPTAAPINSEEGSELLDRAWNATKEEFQRNLDRVKEALDELSDEAIMRDEDLARHAFHQVGAYEGPSIPMYDQHAQGIRHRGQLDRILEEDEDGQTLWIVPADVHY</sequence>
<evidence type="ECO:0000259" key="1">
    <source>
        <dbReference type="Pfam" id="PF25958"/>
    </source>
</evidence>
<organism evidence="2 3">
    <name type="scientific">Haloarcula terrestris</name>
    <dbReference type="NCBI Taxonomy" id="2950533"/>
    <lineage>
        <taxon>Archaea</taxon>
        <taxon>Methanobacteriati</taxon>
        <taxon>Methanobacteriota</taxon>
        <taxon>Stenosarchaea group</taxon>
        <taxon>Halobacteria</taxon>
        <taxon>Halobacteriales</taxon>
        <taxon>Haloarculaceae</taxon>
        <taxon>Haloarcula</taxon>
    </lineage>
</organism>
<evidence type="ECO:0000313" key="2">
    <source>
        <dbReference type="EMBL" id="MDS0223449.1"/>
    </source>
</evidence>
<evidence type="ECO:0000313" key="3">
    <source>
        <dbReference type="Proteomes" id="UP001253439"/>
    </source>
</evidence>
<comment type="caution">
    <text evidence="2">The sequence shown here is derived from an EMBL/GenBank/DDBJ whole genome shotgun (WGS) entry which is preliminary data.</text>
</comment>